<dbReference type="InterPro" id="IPR016181">
    <property type="entry name" value="Acyl_CoA_acyltransferase"/>
</dbReference>
<dbReference type="SUPFAM" id="SSF55729">
    <property type="entry name" value="Acyl-CoA N-acyltransferases (Nat)"/>
    <property type="match status" value="1"/>
</dbReference>
<dbReference type="PANTHER" id="PTHR43415">
    <property type="entry name" value="SPERMIDINE N(1)-ACETYLTRANSFERASE"/>
    <property type="match status" value="1"/>
</dbReference>
<evidence type="ECO:0000313" key="2">
    <source>
        <dbReference type="EMBL" id="MEO1782126.1"/>
    </source>
</evidence>
<reference evidence="2 3" key="2">
    <citation type="submission" date="2024-02" db="EMBL/GenBank/DDBJ databases">
        <title>The Genome Sequence of Enterococcus diestrammenae JM9A.</title>
        <authorList>
            <person name="Earl A."/>
            <person name="Manson A."/>
            <person name="Gilmore M."/>
            <person name="Sanders J."/>
            <person name="Shea T."/>
            <person name="Howe W."/>
            <person name="Livny J."/>
            <person name="Cuomo C."/>
            <person name="Neafsey D."/>
            <person name="Birren B."/>
        </authorList>
    </citation>
    <scope>NUCLEOTIDE SEQUENCE [LARGE SCALE GENOMIC DNA]</scope>
    <source>
        <strain evidence="2 3">JM9A</strain>
    </source>
</reference>
<dbReference type="EMBL" id="MAEI02000001">
    <property type="protein sequence ID" value="MEO1782126.1"/>
    <property type="molecule type" value="Genomic_DNA"/>
</dbReference>
<dbReference type="Gene3D" id="3.40.630.30">
    <property type="match status" value="1"/>
</dbReference>
<feature type="domain" description="N-acetyltransferase" evidence="1">
    <location>
        <begin position="1"/>
        <end position="87"/>
    </location>
</feature>
<dbReference type="PANTHER" id="PTHR43415:SF3">
    <property type="entry name" value="GNAT-FAMILY ACETYLTRANSFERASE"/>
    <property type="match status" value="1"/>
</dbReference>
<organism evidence="2 3">
    <name type="scientific">Enterococcus diestrammenae</name>
    <dbReference type="NCBI Taxonomy" id="1155073"/>
    <lineage>
        <taxon>Bacteria</taxon>
        <taxon>Bacillati</taxon>
        <taxon>Bacillota</taxon>
        <taxon>Bacilli</taxon>
        <taxon>Lactobacillales</taxon>
        <taxon>Enterococcaceae</taxon>
        <taxon>Enterococcus</taxon>
    </lineage>
</organism>
<evidence type="ECO:0000313" key="3">
    <source>
        <dbReference type="Proteomes" id="UP001429357"/>
    </source>
</evidence>
<keyword evidence="3" id="KW-1185">Reference proteome</keyword>
<comment type="caution">
    <text evidence="2">The sequence shown here is derived from an EMBL/GenBank/DDBJ whole genome shotgun (WGS) entry which is preliminary data.</text>
</comment>
<dbReference type="PROSITE" id="PS51186">
    <property type="entry name" value="GNAT"/>
    <property type="match status" value="1"/>
</dbReference>
<accession>A0ABV0F4Q9</accession>
<dbReference type="InterPro" id="IPR000182">
    <property type="entry name" value="GNAT_dom"/>
</dbReference>
<proteinExistence type="predicted"/>
<sequence>MSACFRIGIFDRKNFVRGIGTEAIKMTLKFGFEELNLHRIELEVFSFNERGYRAYKRVGFEEEGIKRKAVFIEGKYHDIIVMGILRDEFLKSMEGAELK</sequence>
<dbReference type="Pfam" id="PF13420">
    <property type="entry name" value="Acetyltransf_4"/>
    <property type="match status" value="1"/>
</dbReference>
<reference evidence="3" key="1">
    <citation type="submission" date="2016-06" db="EMBL/GenBank/DDBJ databases">
        <title>Four novel species of enterococci isolated from chicken manure.</title>
        <authorList>
            <person name="Van Tyne D."/>
        </authorList>
    </citation>
    <scope>NUCLEOTIDE SEQUENCE [LARGE SCALE GENOMIC DNA]</scope>
    <source>
        <strain evidence="3">JM9A</strain>
    </source>
</reference>
<evidence type="ECO:0000259" key="1">
    <source>
        <dbReference type="PROSITE" id="PS51186"/>
    </source>
</evidence>
<name>A0ABV0F4Q9_9ENTE</name>
<dbReference type="Proteomes" id="UP001429357">
    <property type="component" value="Unassembled WGS sequence"/>
</dbReference>
<gene>
    <name evidence="2" type="ORF">BAU18_001719</name>
</gene>
<protein>
    <recommendedName>
        <fullName evidence="1">N-acetyltransferase domain-containing protein</fullName>
    </recommendedName>
</protein>